<evidence type="ECO:0000256" key="2">
    <source>
        <dbReference type="ARBA" id="ARBA00022473"/>
    </source>
</evidence>
<keyword evidence="3" id="KW-0221">Differentiation</keyword>
<comment type="similarity">
    <text evidence="1 5">Belongs to the heparin-binding growth factors family.</text>
</comment>
<organism evidence="7 8">
    <name type="scientific">Amazona collaria</name>
    <name type="common">yellow-billed parrot</name>
    <dbReference type="NCBI Taxonomy" id="241587"/>
    <lineage>
        <taxon>Eukaryota</taxon>
        <taxon>Metazoa</taxon>
        <taxon>Chordata</taxon>
        <taxon>Craniata</taxon>
        <taxon>Vertebrata</taxon>
        <taxon>Euteleostomi</taxon>
        <taxon>Archelosauria</taxon>
        <taxon>Archosauria</taxon>
        <taxon>Dinosauria</taxon>
        <taxon>Saurischia</taxon>
        <taxon>Theropoda</taxon>
        <taxon>Coelurosauria</taxon>
        <taxon>Aves</taxon>
        <taxon>Neognathae</taxon>
        <taxon>Neoaves</taxon>
        <taxon>Telluraves</taxon>
        <taxon>Australaves</taxon>
        <taxon>Psittaciformes</taxon>
        <taxon>Psittacidae</taxon>
        <taxon>Amazona</taxon>
    </lineage>
</organism>
<dbReference type="AlphaFoldDB" id="A0A8B9F5G8"/>
<accession>A0A8B9F5G8</accession>
<evidence type="ECO:0000256" key="4">
    <source>
        <dbReference type="ARBA" id="ARBA00023246"/>
    </source>
</evidence>
<dbReference type="Ensembl" id="ENSACOT00000005234.1">
    <property type="protein sequence ID" value="ENSACOP00000005042.1"/>
    <property type="gene ID" value="ENSACOG00000003545.1"/>
</dbReference>
<feature type="region of interest" description="Disordered" evidence="6">
    <location>
        <begin position="86"/>
        <end position="126"/>
    </location>
</feature>
<keyword evidence="8" id="KW-1185">Reference proteome</keyword>
<dbReference type="Proteomes" id="UP000694522">
    <property type="component" value="Unplaced"/>
</dbReference>
<keyword evidence="2" id="KW-0217">Developmental protein</keyword>
<name>A0A8B9F5G8_9PSIT</name>
<keyword evidence="4" id="KW-0497">Mitogen</keyword>
<dbReference type="SUPFAM" id="SSF50353">
    <property type="entry name" value="Cytokine"/>
    <property type="match status" value="1"/>
</dbReference>
<dbReference type="CDD" id="cd23317">
    <property type="entry name" value="beta-trefoil_FGF5"/>
    <property type="match status" value="1"/>
</dbReference>
<dbReference type="PRINTS" id="PR00262">
    <property type="entry name" value="IL1HBGF"/>
</dbReference>
<sequence>MNPKGLFSEKPPHGGFSTRGAACSPKSAPIARGWGRAVQLLPVIPCTPGPGGCNPIPSRSRGLHRAPLPGRCAAADTVFLGGNPRRASGASVSAGRTTPSSFSAFSSSSATTAAGQSRFPRSRPGRRRGRLYCRVGIGFHLQLHPDGRVDGAHDASPLSILEIFAVSQGIVGIRGVFSNKFLAMSKKGKLHASARFTADCQFRERFQENSYNTYASAVHRSPHSGRQWYVALNKRGKAKRGCSPRARPQHVSTHFLPRFWQPQLPELAFTVTLPEKKLSPPKPKVAPSPPRKNPGPIKYRLKFRFG</sequence>
<dbReference type="PANTHER" id="PTHR11486">
    <property type="entry name" value="FIBROBLAST GROWTH FACTOR"/>
    <property type="match status" value="1"/>
</dbReference>
<feature type="region of interest" description="Disordered" evidence="6">
    <location>
        <begin position="1"/>
        <end position="22"/>
    </location>
</feature>
<dbReference type="PRINTS" id="PR00263">
    <property type="entry name" value="HBGFFGF"/>
</dbReference>
<evidence type="ECO:0000256" key="6">
    <source>
        <dbReference type="SAM" id="MobiDB-lite"/>
    </source>
</evidence>
<dbReference type="GO" id="GO:0008083">
    <property type="term" value="F:growth factor activity"/>
    <property type="evidence" value="ECO:0007669"/>
    <property type="project" value="InterPro"/>
</dbReference>
<protein>
    <recommendedName>
        <fullName evidence="5">Fibroblast growth factor</fullName>
        <shortName evidence="5">FGF</shortName>
    </recommendedName>
</protein>
<evidence type="ECO:0000256" key="5">
    <source>
        <dbReference type="RuleBase" id="RU049442"/>
    </source>
</evidence>
<dbReference type="Pfam" id="PF00167">
    <property type="entry name" value="FGF"/>
    <property type="match status" value="1"/>
</dbReference>
<dbReference type="GO" id="GO:0030154">
    <property type="term" value="P:cell differentiation"/>
    <property type="evidence" value="ECO:0007669"/>
    <property type="project" value="UniProtKB-KW"/>
</dbReference>
<feature type="compositionally biased region" description="Pro residues" evidence="6">
    <location>
        <begin position="280"/>
        <end position="293"/>
    </location>
</feature>
<dbReference type="SMART" id="SM00442">
    <property type="entry name" value="FGF"/>
    <property type="match status" value="1"/>
</dbReference>
<dbReference type="Gene3D" id="2.80.10.50">
    <property type="match status" value="1"/>
</dbReference>
<dbReference type="PROSITE" id="PS00247">
    <property type="entry name" value="HBGF_FGF"/>
    <property type="match status" value="1"/>
</dbReference>
<dbReference type="GO" id="GO:0051781">
    <property type="term" value="P:positive regulation of cell division"/>
    <property type="evidence" value="ECO:0007669"/>
    <property type="project" value="UniProtKB-KW"/>
</dbReference>
<evidence type="ECO:0000313" key="8">
    <source>
        <dbReference type="Proteomes" id="UP000694522"/>
    </source>
</evidence>
<proteinExistence type="inferred from homology"/>
<dbReference type="InterPro" id="IPR008996">
    <property type="entry name" value="IL1/FGF"/>
</dbReference>
<reference evidence="7" key="2">
    <citation type="submission" date="2025-09" db="UniProtKB">
        <authorList>
            <consortium name="Ensembl"/>
        </authorList>
    </citation>
    <scope>IDENTIFICATION</scope>
</reference>
<dbReference type="InterPro" id="IPR002209">
    <property type="entry name" value="Fibroblast_GF_fam"/>
</dbReference>
<feature type="compositionally biased region" description="Low complexity" evidence="6">
    <location>
        <begin position="97"/>
        <end position="119"/>
    </location>
</feature>
<reference evidence="7" key="1">
    <citation type="submission" date="2025-08" db="UniProtKB">
        <authorList>
            <consortium name="Ensembl"/>
        </authorList>
    </citation>
    <scope>IDENTIFICATION</scope>
</reference>
<feature type="region of interest" description="Disordered" evidence="6">
    <location>
        <begin position="277"/>
        <end position="297"/>
    </location>
</feature>
<evidence type="ECO:0000256" key="1">
    <source>
        <dbReference type="ARBA" id="ARBA00007936"/>
    </source>
</evidence>
<evidence type="ECO:0000256" key="3">
    <source>
        <dbReference type="ARBA" id="ARBA00022782"/>
    </source>
</evidence>
<evidence type="ECO:0000313" key="7">
    <source>
        <dbReference type="Ensembl" id="ENSACOP00000005042.1"/>
    </source>
</evidence>